<evidence type="ECO:0000313" key="3">
    <source>
        <dbReference type="Proteomes" id="UP000693970"/>
    </source>
</evidence>
<dbReference type="AlphaFoldDB" id="A0A9K3LNW0"/>
<evidence type="ECO:0000256" key="1">
    <source>
        <dbReference type="SAM" id="MobiDB-lite"/>
    </source>
</evidence>
<comment type="caution">
    <text evidence="2">The sequence shown here is derived from an EMBL/GenBank/DDBJ whole genome shotgun (WGS) entry which is preliminary data.</text>
</comment>
<evidence type="ECO:0008006" key="4">
    <source>
        <dbReference type="Google" id="ProtNLM"/>
    </source>
</evidence>
<keyword evidence="3" id="KW-1185">Reference proteome</keyword>
<evidence type="ECO:0000313" key="2">
    <source>
        <dbReference type="EMBL" id="KAG7365387.1"/>
    </source>
</evidence>
<reference evidence="2" key="1">
    <citation type="journal article" date="2021" name="Sci. Rep.">
        <title>Diploid genomic architecture of Nitzschia inconspicua, an elite biomass production diatom.</title>
        <authorList>
            <person name="Oliver A."/>
            <person name="Podell S."/>
            <person name="Pinowska A."/>
            <person name="Traller J.C."/>
            <person name="Smith S.R."/>
            <person name="McClure R."/>
            <person name="Beliaev A."/>
            <person name="Bohutskyi P."/>
            <person name="Hill E.A."/>
            <person name="Rabines A."/>
            <person name="Zheng H."/>
            <person name="Allen L.Z."/>
            <person name="Kuo A."/>
            <person name="Grigoriev I.V."/>
            <person name="Allen A.E."/>
            <person name="Hazlebeck D."/>
            <person name="Allen E.E."/>
        </authorList>
    </citation>
    <scope>NUCLEOTIDE SEQUENCE</scope>
    <source>
        <strain evidence="2">Hildebrandi</strain>
    </source>
</reference>
<sequence>MFISQPAFHQTPTTWNMSEKPPKRRKCGACKGAGHDRRNCPALRATKANNLAIPAVENRNGVDGGPSRLPIGTTMREITPNINWDKVCYALFDLETTGVSRIKDDIIELAAMVGSGWHRHQLSPSQIKHSIPDPS</sequence>
<dbReference type="Proteomes" id="UP000693970">
    <property type="component" value="Unassembled WGS sequence"/>
</dbReference>
<gene>
    <name evidence="2" type="ORF">IV203_038590</name>
</gene>
<dbReference type="EMBL" id="JAGRRH010000009">
    <property type="protein sequence ID" value="KAG7365387.1"/>
    <property type="molecule type" value="Genomic_DNA"/>
</dbReference>
<organism evidence="2 3">
    <name type="scientific">Nitzschia inconspicua</name>
    <dbReference type="NCBI Taxonomy" id="303405"/>
    <lineage>
        <taxon>Eukaryota</taxon>
        <taxon>Sar</taxon>
        <taxon>Stramenopiles</taxon>
        <taxon>Ochrophyta</taxon>
        <taxon>Bacillariophyta</taxon>
        <taxon>Bacillariophyceae</taxon>
        <taxon>Bacillariophycidae</taxon>
        <taxon>Bacillariales</taxon>
        <taxon>Bacillariaceae</taxon>
        <taxon>Nitzschia</taxon>
    </lineage>
</organism>
<accession>A0A9K3LNW0</accession>
<feature type="region of interest" description="Disordered" evidence="1">
    <location>
        <begin position="1"/>
        <end position="23"/>
    </location>
</feature>
<proteinExistence type="predicted"/>
<reference evidence="2" key="2">
    <citation type="submission" date="2021-04" db="EMBL/GenBank/DDBJ databases">
        <authorList>
            <person name="Podell S."/>
        </authorList>
    </citation>
    <scope>NUCLEOTIDE SEQUENCE</scope>
    <source>
        <strain evidence="2">Hildebrandi</strain>
    </source>
</reference>
<protein>
    <recommendedName>
        <fullName evidence="4">Exonuclease domain-containing protein</fullName>
    </recommendedName>
</protein>
<name>A0A9K3LNW0_9STRA</name>
<feature type="compositionally biased region" description="Polar residues" evidence="1">
    <location>
        <begin position="7"/>
        <end position="17"/>
    </location>
</feature>